<name>A0ABT4TTG5_9ACTN</name>
<evidence type="ECO:0000313" key="3">
    <source>
        <dbReference type="Proteomes" id="UP001165685"/>
    </source>
</evidence>
<dbReference type="Proteomes" id="UP001165685">
    <property type="component" value="Unassembled WGS sequence"/>
</dbReference>
<sequence>MLTNEWIKASFSRAQGECVRARLAEEQVQVGDTRNPEVLGFPASEWLALVKAFG</sequence>
<dbReference type="EMBL" id="JAQFWP010000068">
    <property type="protein sequence ID" value="MDA2807984.1"/>
    <property type="molecule type" value="Genomic_DNA"/>
</dbReference>
<proteinExistence type="predicted"/>
<gene>
    <name evidence="2" type="ORF">O4U47_25960</name>
</gene>
<reference evidence="2" key="1">
    <citation type="submission" date="2023-01" db="EMBL/GenBank/DDBJ databases">
        <title>Draft genome sequence of Nocardiopsis sp. LSu2-4 isolated from halophytes.</title>
        <authorList>
            <person name="Duangmal K."/>
            <person name="Chantavorakit T."/>
        </authorList>
    </citation>
    <scope>NUCLEOTIDE SEQUENCE</scope>
    <source>
        <strain evidence="2">LSu2-4</strain>
    </source>
</reference>
<evidence type="ECO:0000259" key="1">
    <source>
        <dbReference type="Pfam" id="PF04149"/>
    </source>
</evidence>
<comment type="caution">
    <text evidence="2">The sequence shown here is derived from an EMBL/GenBank/DDBJ whole genome shotgun (WGS) entry which is preliminary data.</text>
</comment>
<evidence type="ECO:0000313" key="2">
    <source>
        <dbReference type="EMBL" id="MDA2807984.1"/>
    </source>
</evidence>
<protein>
    <submittedName>
        <fullName evidence="2">DUF397 domain-containing protein</fullName>
    </submittedName>
</protein>
<dbReference type="RefSeq" id="WP_270680602.1">
    <property type="nucleotide sequence ID" value="NZ_JAQFWP010000068.1"/>
</dbReference>
<dbReference type="InterPro" id="IPR007278">
    <property type="entry name" value="DUF397"/>
</dbReference>
<feature type="domain" description="DUF397" evidence="1">
    <location>
        <begin position="5"/>
        <end position="52"/>
    </location>
</feature>
<dbReference type="Pfam" id="PF04149">
    <property type="entry name" value="DUF397"/>
    <property type="match status" value="1"/>
</dbReference>
<keyword evidence="3" id="KW-1185">Reference proteome</keyword>
<organism evidence="2 3">
    <name type="scientific">Nocardiopsis suaedae</name>
    <dbReference type="NCBI Taxonomy" id="3018444"/>
    <lineage>
        <taxon>Bacteria</taxon>
        <taxon>Bacillati</taxon>
        <taxon>Actinomycetota</taxon>
        <taxon>Actinomycetes</taxon>
        <taxon>Streptosporangiales</taxon>
        <taxon>Nocardiopsidaceae</taxon>
        <taxon>Nocardiopsis</taxon>
    </lineage>
</organism>
<accession>A0ABT4TTG5</accession>